<proteinExistence type="predicted"/>
<gene>
    <name evidence="1" type="ORF">HIM_09777</name>
</gene>
<organism evidence="1 2">
    <name type="scientific">Hirsutella minnesotensis 3608</name>
    <dbReference type="NCBI Taxonomy" id="1043627"/>
    <lineage>
        <taxon>Eukaryota</taxon>
        <taxon>Fungi</taxon>
        <taxon>Dikarya</taxon>
        <taxon>Ascomycota</taxon>
        <taxon>Pezizomycotina</taxon>
        <taxon>Sordariomycetes</taxon>
        <taxon>Hypocreomycetidae</taxon>
        <taxon>Hypocreales</taxon>
        <taxon>Ophiocordycipitaceae</taxon>
        <taxon>Hirsutella</taxon>
    </lineage>
</organism>
<dbReference type="OrthoDB" id="4818326at2759"/>
<accession>A0A0F7ZS64</accession>
<name>A0A0F7ZS64_9HYPO</name>
<dbReference type="AlphaFoldDB" id="A0A0F7ZS64"/>
<evidence type="ECO:0000313" key="2">
    <source>
        <dbReference type="Proteomes" id="UP000054481"/>
    </source>
</evidence>
<protein>
    <submittedName>
        <fullName evidence="1">Uncharacterized protein</fullName>
    </submittedName>
</protein>
<reference evidence="1 2" key="1">
    <citation type="journal article" date="2014" name="Genome Biol. Evol.">
        <title>Comparative genomics and transcriptomics analyses reveal divergent lifestyle features of nematode endoparasitic fungus Hirsutella minnesotensis.</title>
        <authorList>
            <person name="Lai Y."/>
            <person name="Liu K."/>
            <person name="Zhang X."/>
            <person name="Zhang X."/>
            <person name="Li K."/>
            <person name="Wang N."/>
            <person name="Shu C."/>
            <person name="Wu Y."/>
            <person name="Wang C."/>
            <person name="Bushley K.E."/>
            <person name="Xiang M."/>
            <person name="Liu X."/>
        </authorList>
    </citation>
    <scope>NUCLEOTIDE SEQUENCE [LARGE SCALE GENOMIC DNA]</scope>
    <source>
        <strain evidence="1 2">3608</strain>
    </source>
</reference>
<dbReference type="Proteomes" id="UP000054481">
    <property type="component" value="Unassembled WGS sequence"/>
</dbReference>
<dbReference type="EMBL" id="KQ030604">
    <property type="protein sequence ID" value="KJZ70818.1"/>
    <property type="molecule type" value="Genomic_DNA"/>
</dbReference>
<evidence type="ECO:0000313" key="1">
    <source>
        <dbReference type="EMBL" id="KJZ70818.1"/>
    </source>
</evidence>
<sequence>MDYIAEFTNSIDFGVAKITPSQVLDGKAFYGQAVEASLLTPVPQYNPCFQTIHGDVGNTRTGHHDAPLGVNPVVDSYNIPSFGPVFWDDHGRITTTIVLEAGVAYLAALDPQTYEILATYPSLGEPSNLTLSSVIYTQVQGSRIVVADGHQHILEMERIDNNHSTSFVKARETNLSDHLKEHAALIGIGHDSSDNLWFATGGITALHAPSSSSATVGYREPGGQVHTIQLDKTQVENNFAVSGARVFLVTGPTDDDETPDAKGWLYALEAGPDGVRVVFKTPYDAGSGIKKGALSCGSGASPSLLGHKYVAITDNADGQVNINIIEQFPDQTDSVAPICKVPIFGAGASAVENAMVAYWDGGSTYSVVANNFFGAPSAFQAFTGRNWPLADSLLNSPFNNLTQLSPGMVRVDLDEETMSCSVRWHNQDIRTHVSPMLSTRTGLLYVSTQDFDLAVKGNYQYYLAAFDFASGREVWRVRKGAGGAFLATLPPVLTRDGGVGQCVMRGFVKVRDREQNKVQDPTS</sequence>
<keyword evidence="2" id="KW-1185">Reference proteome</keyword>